<name>A0A0R2BDI0_SECCO</name>
<dbReference type="SUPFAM" id="SSF53098">
    <property type="entry name" value="Ribonuclease H-like"/>
    <property type="match status" value="1"/>
</dbReference>
<dbReference type="EMBL" id="AYYR01000013">
    <property type="protein sequence ID" value="KRM77304.1"/>
    <property type="molecule type" value="Genomic_DNA"/>
</dbReference>
<sequence>MFTLYTDAATDNNTTLSAAGILILHNGRQTQLKAPLPNGNNHQAEFHAAITGFEELLKIAGDDAPDNTVLYYTDSKIVADSVAKQYAKHYQPLVDALMALQAHFSVVVTNWIPEKQNQGAHNLAQQALKQHRTHVSGK</sequence>
<dbReference type="AlphaFoldDB" id="A0A0R2BDI0"/>
<dbReference type="InterPro" id="IPR012337">
    <property type="entry name" value="RNaseH-like_sf"/>
</dbReference>
<dbReference type="Proteomes" id="UP000051845">
    <property type="component" value="Unassembled WGS sequence"/>
</dbReference>
<dbReference type="PATRIC" id="fig|1423733.4.peg.570"/>
<dbReference type="Pfam" id="PF13456">
    <property type="entry name" value="RVT_3"/>
    <property type="match status" value="1"/>
</dbReference>
<dbReference type="GO" id="GO:0003676">
    <property type="term" value="F:nucleic acid binding"/>
    <property type="evidence" value="ECO:0007669"/>
    <property type="project" value="InterPro"/>
</dbReference>
<dbReference type="PROSITE" id="PS50879">
    <property type="entry name" value="RNASE_H_1"/>
    <property type="match status" value="1"/>
</dbReference>
<organism evidence="2 3">
    <name type="scientific">Secundilactobacillus collinoides DSM 20515 = JCM 1123</name>
    <dbReference type="NCBI Taxonomy" id="1423733"/>
    <lineage>
        <taxon>Bacteria</taxon>
        <taxon>Bacillati</taxon>
        <taxon>Bacillota</taxon>
        <taxon>Bacilli</taxon>
        <taxon>Lactobacillales</taxon>
        <taxon>Lactobacillaceae</taxon>
        <taxon>Secundilactobacillus</taxon>
    </lineage>
</organism>
<reference evidence="2 3" key="1">
    <citation type="journal article" date="2015" name="Genome Announc.">
        <title>Expanding the biotechnology potential of lactobacilli through comparative genomics of 213 strains and associated genera.</title>
        <authorList>
            <person name="Sun Z."/>
            <person name="Harris H.M."/>
            <person name="McCann A."/>
            <person name="Guo C."/>
            <person name="Argimon S."/>
            <person name="Zhang W."/>
            <person name="Yang X."/>
            <person name="Jeffery I.B."/>
            <person name="Cooney J.C."/>
            <person name="Kagawa T.F."/>
            <person name="Liu W."/>
            <person name="Song Y."/>
            <person name="Salvetti E."/>
            <person name="Wrobel A."/>
            <person name="Rasinkangas P."/>
            <person name="Parkhill J."/>
            <person name="Rea M.C."/>
            <person name="O'Sullivan O."/>
            <person name="Ritari J."/>
            <person name="Douillard F.P."/>
            <person name="Paul Ross R."/>
            <person name="Yang R."/>
            <person name="Briner A.E."/>
            <person name="Felis G.E."/>
            <person name="de Vos W.M."/>
            <person name="Barrangou R."/>
            <person name="Klaenhammer T.R."/>
            <person name="Caufield P.W."/>
            <person name="Cui Y."/>
            <person name="Zhang H."/>
            <person name="O'Toole P.W."/>
        </authorList>
    </citation>
    <scope>NUCLEOTIDE SEQUENCE [LARGE SCALE GENOMIC DNA]</scope>
    <source>
        <strain evidence="2 3">DSM 20515</strain>
    </source>
</reference>
<gene>
    <name evidence="2" type="ORF">FC82_GL000549</name>
</gene>
<protein>
    <submittedName>
        <fullName evidence="2">Ribonuclease HI</fullName>
    </submittedName>
</protein>
<evidence type="ECO:0000313" key="3">
    <source>
        <dbReference type="Proteomes" id="UP000051845"/>
    </source>
</evidence>
<dbReference type="GO" id="GO:0004523">
    <property type="term" value="F:RNA-DNA hybrid ribonuclease activity"/>
    <property type="evidence" value="ECO:0007669"/>
    <property type="project" value="InterPro"/>
</dbReference>
<comment type="caution">
    <text evidence="2">The sequence shown here is derived from an EMBL/GenBank/DDBJ whole genome shotgun (WGS) entry which is preliminary data.</text>
</comment>
<dbReference type="Gene3D" id="3.30.420.10">
    <property type="entry name" value="Ribonuclease H-like superfamily/Ribonuclease H"/>
    <property type="match status" value="1"/>
</dbReference>
<accession>A0A0R2BDI0</accession>
<dbReference type="RefSeq" id="WP_056996219.1">
    <property type="nucleotide sequence ID" value="NZ_AYYR01000013.1"/>
</dbReference>
<proteinExistence type="predicted"/>
<dbReference type="CDD" id="cd09279">
    <property type="entry name" value="RNase_HI_like"/>
    <property type="match status" value="1"/>
</dbReference>
<evidence type="ECO:0000259" key="1">
    <source>
        <dbReference type="PROSITE" id="PS50879"/>
    </source>
</evidence>
<dbReference type="InterPro" id="IPR002156">
    <property type="entry name" value="RNaseH_domain"/>
</dbReference>
<feature type="domain" description="RNase H type-1" evidence="1">
    <location>
        <begin position="1"/>
        <end position="133"/>
    </location>
</feature>
<dbReference type="STRING" id="33960.TY91_07880"/>
<evidence type="ECO:0000313" key="2">
    <source>
        <dbReference type="EMBL" id="KRM77304.1"/>
    </source>
</evidence>
<dbReference type="InterPro" id="IPR036397">
    <property type="entry name" value="RNaseH_sf"/>
</dbReference>